<dbReference type="Pfam" id="PF08668">
    <property type="entry name" value="HDOD"/>
    <property type="match status" value="1"/>
</dbReference>
<dbReference type="PANTHER" id="PTHR33525:SF3">
    <property type="entry name" value="RIBONUCLEASE Y"/>
    <property type="match status" value="1"/>
</dbReference>
<dbReference type="InterPro" id="IPR052340">
    <property type="entry name" value="RNase_Y/CdgJ"/>
</dbReference>
<dbReference type="SUPFAM" id="SSF109604">
    <property type="entry name" value="HD-domain/PDEase-like"/>
    <property type="match status" value="1"/>
</dbReference>
<evidence type="ECO:0000313" key="3">
    <source>
        <dbReference type="Proteomes" id="UP000191110"/>
    </source>
</evidence>
<dbReference type="PROSITE" id="PS51833">
    <property type="entry name" value="HDOD"/>
    <property type="match status" value="1"/>
</dbReference>
<comment type="caution">
    <text evidence="2">The sequence shown here is derived from an EMBL/GenBank/DDBJ whole genome shotgun (WGS) entry which is preliminary data.</text>
</comment>
<dbReference type="InterPro" id="IPR003607">
    <property type="entry name" value="HD/PDEase_dom"/>
</dbReference>
<sequence length="284" mass="31536">MISSLHDKIISLDGLPIMPDAARQLLYIRNDPHAGAYELAQIIEQDPALTAQVLRYANSPMFARRGDIDSIQAAVARVLGFDFVLHLALGMLVGSSMKTAPVKIAGMSLWEHAVYSAQLSQRLAEEMPMSHRPQPGVVYLAGLLHDIGHLMFAYLFPERMAEFSASINEHPEQTVLEREASLFEMSHAECGALLLDVWGLPQELVAAARYHHDCFFSGEHEAITRIVLLSDRLLMQIEQSDAEGVELPEQVIAALGLTQEQINRVWDGLLEQRDGLDAMVKLFA</sequence>
<gene>
    <name evidence="2" type="ORF">BOW53_11400</name>
</gene>
<dbReference type="InterPro" id="IPR013976">
    <property type="entry name" value="HDOD"/>
</dbReference>
<dbReference type="EMBL" id="MPRL01000050">
    <property type="protein sequence ID" value="OOZ39508.1"/>
    <property type="molecule type" value="Genomic_DNA"/>
</dbReference>
<proteinExistence type="predicted"/>
<reference evidence="2 3" key="1">
    <citation type="submission" date="2016-11" db="EMBL/GenBank/DDBJ databases">
        <title>Mixed transmission modes and dynamic genome evolution in an obligate animal-bacterial symbiosis.</title>
        <authorList>
            <person name="Russell S.L."/>
            <person name="Corbett-Detig R.B."/>
            <person name="Cavanaugh C.M."/>
        </authorList>
    </citation>
    <scope>NUCLEOTIDE SEQUENCE [LARGE SCALE GENOMIC DNA]</scope>
    <source>
        <strain evidence="2">Sveles-Q1</strain>
    </source>
</reference>
<feature type="domain" description="HDOD" evidence="1">
    <location>
        <begin position="15"/>
        <end position="214"/>
    </location>
</feature>
<protein>
    <recommendedName>
        <fullName evidence="1">HDOD domain-containing protein</fullName>
    </recommendedName>
</protein>
<dbReference type="NCBIfam" id="TIGR00277">
    <property type="entry name" value="HDIG"/>
    <property type="match status" value="1"/>
</dbReference>
<dbReference type="InterPro" id="IPR006675">
    <property type="entry name" value="HDIG_dom"/>
</dbReference>
<accession>A0A1T2L312</accession>
<evidence type="ECO:0000313" key="2">
    <source>
        <dbReference type="EMBL" id="OOZ39508.1"/>
    </source>
</evidence>
<keyword evidence="3" id="KW-1185">Reference proteome</keyword>
<dbReference type="AlphaFoldDB" id="A0A1T2L312"/>
<organism evidence="2 3">
    <name type="scientific">Solemya pervernicosa gill symbiont</name>
    <dbReference type="NCBI Taxonomy" id="642797"/>
    <lineage>
        <taxon>Bacteria</taxon>
        <taxon>Pseudomonadati</taxon>
        <taxon>Pseudomonadota</taxon>
        <taxon>Gammaproteobacteria</taxon>
        <taxon>sulfur-oxidizing symbionts</taxon>
    </lineage>
</organism>
<dbReference type="Proteomes" id="UP000191110">
    <property type="component" value="Unassembled WGS sequence"/>
</dbReference>
<dbReference type="PANTHER" id="PTHR33525">
    <property type="match status" value="1"/>
</dbReference>
<dbReference type="CDD" id="cd00077">
    <property type="entry name" value="HDc"/>
    <property type="match status" value="1"/>
</dbReference>
<name>A0A1T2L312_9GAMM</name>
<evidence type="ECO:0000259" key="1">
    <source>
        <dbReference type="PROSITE" id="PS51833"/>
    </source>
</evidence>
<dbReference type="Gene3D" id="1.10.3210.10">
    <property type="entry name" value="Hypothetical protein af1432"/>
    <property type="match status" value="1"/>
</dbReference>